<proteinExistence type="predicted"/>
<feature type="compositionally biased region" description="Polar residues" evidence="1">
    <location>
        <begin position="44"/>
        <end position="56"/>
    </location>
</feature>
<dbReference type="HOGENOM" id="CLU_057902_0_0_1"/>
<dbReference type="OMA" id="CKMITVA"/>
<dbReference type="RefSeq" id="XP_006694972.1">
    <property type="nucleotide sequence ID" value="XM_006694909.1"/>
</dbReference>
<dbReference type="GeneID" id="18258630"/>
<keyword evidence="4" id="KW-1185">Reference proteome</keyword>
<dbReference type="OrthoDB" id="424402at2759"/>
<accession>G0S9H6</accession>
<feature type="compositionally biased region" description="Polar residues" evidence="1">
    <location>
        <begin position="1"/>
        <end position="14"/>
    </location>
</feature>
<dbReference type="GO" id="GO:0003676">
    <property type="term" value="F:nucleic acid binding"/>
    <property type="evidence" value="ECO:0007669"/>
    <property type="project" value="InterPro"/>
</dbReference>
<evidence type="ECO:0000313" key="4">
    <source>
        <dbReference type="Proteomes" id="UP000008066"/>
    </source>
</evidence>
<evidence type="ECO:0000313" key="3">
    <source>
        <dbReference type="EMBL" id="EGS20087.1"/>
    </source>
</evidence>
<dbReference type="InterPro" id="IPR002775">
    <property type="entry name" value="DNA/RNA-bd_Alba-like"/>
</dbReference>
<feature type="domain" description="DNA/RNA-binding protein Alba-like" evidence="2">
    <location>
        <begin position="80"/>
        <end position="153"/>
    </location>
</feature>
<protein>
    <recommendedName>
        <fullName evidence="2">DNA/RNA-binding protein Alba-like domain-containing protein</fullName>
    </recommendedName>
</protein>
<dbReference type="Proteomes" id="UP000008066">
    <property type="component" value="Unassembled WGS sequence"/>
</dbReference>
<dbReference type="KEGG" id="cthr:CTHT_0045920"/>
<dbReference type="eggNOG" id="ENOG502SW4P">
    <property type="taxonomic scope" value="Eukaryota"/>
</dbReference>
<dbReference type="AlphaFoldDB" id="G0S9H6"/>
<dbReference type="EMBL" id="GL988043">
    <property type="protein sequence ID" value="EGS20087.1"/>
    <property type="molecule type" value="Genomic_DNA"/>
</dbReference>
<gene>
    <name evidence="3" type="ORF">CTHT_0045920</name>
</gene>
<feature type="region of interest" description="Disordered" evidence="1">
    <location>
        <begin position="1"/>
        <end position="56"/>
    </location>
</feature>
<organism evidence="4">
    <name type="scientific">Chaetomium thermophilum (strain DSM 1495 / CBS 144.50 / IMI 039719)</name>
    <name type="common">Thermochaetoides thermophila</name>
    <dbReference type="NCBI Taxonomy" id="759272"/>
    <lineage>
        <taxon>Eukaryota</taxon>
        <taxon>Fungi</taxon>
        <taxon>Dikarya</taxon>
        <taxon>Ascomycota</taxon>
        <taxon>Pezizomycotina</taxon>
        <taxon>Sordariomycetes</taxon>
        <taxon>Sordariomycetidae</taxon>
        <taxon>Sordariales</taxon>
        <taxon>Chaetomiaceae</taxon>
        <taxon>Thermochaetoides</taxon>
    </lineage>
</organism>
<evidence type="ECO:0000256" key="1">
    <source>
        <dbReference type="SAM" id="MobiDB-lite"/>
    </source>
</evidence>
<name>G0S9H6_CHATD</name>
<evidence type="ECO:0000259" key="2">
    <source>
        <dbReference type="Pfam" id="PF01918"/>
    </source>
</evidence>
<dbReference type="Pfam" id="PF01918">
    <property type="entry name" value="Alba"/>
    <property type="match status" value="1"/>
</dbReference>
<sequence>MPSTAPMPSTTQNPPAGKRKFVGDANDENRKKQRRAALEGPAGNQPSASATQNEANTSPYAQVYNPILTKLVGKYDVKPMSVMSSTSISHHVDRALQHLGKFSMWDKSVLPGVVLLVARAGTTGKAITIAEVIRRRIGESEQKWFQYNVLGETASVVSVSTQGAGIGGEVSVVEDTNMGEAQREDGDGGEEEEFFETMQPLMPAIHQQAVHPAKIRHKAHMVIILSRVPINELNAEPNISLQTNQDQIEYLRKKKLGLVA</sequence>
<reference evidence="3 4" key="1">
    <citation type="journal article" date="2011" name="Cell">
        <title>Insight into structure and assembly of the nuclear pore complex by utilizing the genome of a eukaryotic thermophile.</title>
        <authorList>
            <person name="Amlacher S."/>
            <person name="Sarges P."/>
            <person name="Flemming D."/>
            <person name="van Noort V."/>
            <person name="Kunze R."/>
            <person name="Devos D.P."/>
            <person name="Arumugam M."/>
            <person name="Bork P."/>
            <person name="Hurt E."/>
        </authorList>
    </citation>
    <scope>NUCLEOTIDE SEQUENCE [LARGE SCALE GENOMIC DNA]</scope>
    <source>
        <strain evidence="4">DSM 1495 / CBS 144.50 / IMI 039719</strain>
    </source>
</reference>